<protein>
    <submittedName>
        <fullName evidence="5">DNA-binding transcriptional regulator, GntR family</fullName>
    </submittedName>
</protein>
<dbReference type="Gene3D" id="1.10.10.10">
    <property type="entry name" value="Winged helix-like DNA-binding domain superfamily/Winged helix DNA-binding domain"/>
    <property type="match status" value="1"/>
</dbReference>
<dbReference type="PANTHER" id="PTHR43537">
    <property type="entry name" value="TRANSCRIPTIONAL REGULATOR, GNTR FAMILY"/>
    <property type="match status" value="1"/>
</dbReference>
<proteinExistence type="predicted"/>
<keyword evidence="6" id="KW-1185">Reference proteome</keyword>
<dbReference type="InterPro" id="IPR000524">
    <property type="entry name" value="Tscrpt_reg_HTH_GntR"/>
</dbReference>
<sequence>MSGLIKKISLRDQVYEYLKKGILNQDFKRGENINLDELCRTLGVSNTPIRESINLLVKEGLIEYKHNMGFFVIDPDKKTVNEILQVVFFLVVAAYRFCYRSGKMQKVLPALEAQLQKQKKLLDEGNAVGYIDITHDFERCIIEGVGNSMLVKEYDAKETLMAFISTYYSDNKLEALKTIYAQHAHILELMKAEKLEDAVLAMREHYYKPELYVNGQNQK</sequence>
<dbReference type="Gene3D" id="1.20.120.530">
    <property type="entry name" value="GntR ligand-binding domain-like"/>
    <property type="match status" value="1"/>
</dbReference>
<dbReference type="RefSeq" id="WP_143592673.1">
    <property type="nucleotide sequence ID" value="NZ_FUXC01000013.1"/>
</dbReference>
<dbReference type="InterPro" id="IPR008920">
    <property type="entry name" value="TF_FadR/GntR_C"/>
</dbReference>
<dbReference type="SUPFAM" id="SSF46785">
    <property type="entry name" value="Winged helix' DNA-binding domain"/>
    <property type="match status" value="1"/>
</dbReference>
<dbReference type="Proteomes" id="UP000190395">
    <property type="component" value="Unassembled WGS sequence"/>
</dbReference>
<dbReference type="Pfam" id="PF07729">
    <property type="entry name" value="FCD"/>
    <property type="match status" value="1"/>
</dbReference>
<evidence type="ECO:0000256" key="1">
    <source>
        <dbReference type="ARBA" id="ARBA00023015"/>
    </source>
</evidence>
<gene>
    <name evidence="5" type="ORF">SAMN02745152_01937</name>
</gene>
<evidence type="ECO:0000313" key="6">
    <source>
        <dbReference type="Proteomes" id="UP000190395"/>
    </source>
</evidence>
<dbReference type="CDD" id="cd07377">
    <property type="entry name" value="WHTH_GntR"/>
    <property type="match status" value="1"/>
</dbReference>
<dbReference type="InterPro" id="IPR036390">
    <property type="entry name" value="WH_DNA-bd_sf"/>
</dbReference>
<dbReference type="PROSITE" id="PS50949">
    <property type="entry name" value="HTH_GNTR"/>
    <property type="match status" value="1"/>
</dbReference>
<keyword evidence="2 5" id="KW-0238">DNA-binding</keyword>
<name>A0A1T4QED9_9SPIR</name>
<dbReference type="InterPro" id="IPR036388">
    <property type="entry name" value="WH-like_DNA-bd_sf"/>
</dbReference>
<evidence type="ECO:0000259" key="4">
    <source>
        <dbReference type="PROSITE" id="PS50949"/>
    </source>
</evidence>
<evidence type="ECO:0000256" key="3">
    <source>
        <dbReference type="ARBA" id="ARBA00023163"/>
    </source>
</evidence>
<dbReference type="GeneID" id="303368164"/>
<dbReference type="STRING" id="225004.SAMN02745152_01937"/>
<dbReference type="SMART" id="SM00345">
    <property type="entry name" value="HTH_GNTR"/>
    <property type="match status" value="1"/>
</dbReference>
<dbReference type="EMBL" id="FUXC01000013">
    <property type="protein sequence ID" value="SKA01871.1"/>
    <property type="molecule type" value="Genomic_DNA"/>
</dbReference>
<dbReference type="SUPFAM" id="SSF48008">
    <property type="entry name" value="GntR ligand-binding domain-like"/>
    <property type="match status" value="1"/>
</dbReference>
<dbReference type="OrthoDB" id="362718at2"/>
<evidence type="ECO:0000256" key="2">
    <source>
        <dbReference type="ARBA" id="ARBA00023125"/>
    </source>
</evidence>
<dbReference type="AlphaFoldDB" id="A0A1T4QED9"/>
<feature type="domain" description="HTH gntR-type" evidence="4">
    <location>
        <begin position="8"/>
        <end position="75"/>
    </location>
</feature>
<dbReference type="PANTHER" id="PTHR43537:SF45">
    <property type="entry name" value="GNTR FAMILY REGULATORY PROTEIN"/>
    <property type="match status" value="1"/>
</dbReference>
<keyword evidence="3" id="KW-0804">Transcription</keyword>
<reference evidence="5 6" key="1">
    <citation type="submission" date="2017-02" db="EMBL/GenBank/DDBJ databases">
        <authorList>
            <person name="Peterson S.W."/>
        </authorList>
    </citation>
    <scope>NUCLEOTIDE SEQUENCE [LARGE SCALE GENOMIC DNA]</scope>
    <source>
        <strain evidence="5 6">ATCC BAA-909</strain>
    </source>
</reference>
<dbReference type="GO" id="GO:0003677">
    <property type="term" value="F:DNA binding"/>
    <property type="evidence" value="ECO:0007669"/>
    <property type="project" value="UniProtKB-KW"/>
</dbReference>
<dbReference type="GO" id="GO:0003700">
    <property type="term" value="F:DNA-binding transcription factor activity"/>
    <property type="evidence" value="ECO:0007669"/>
    <property type="project" value="InterPro"/>
</dbReference>
<accession>A0A1T4QED9</accession>
<evidence type="ECO:0000313" key="5">
    <source>
        <dbReference type="EMBL" id="SKA01871.1"/>
    </source>
</evidence>
<keyword evidence="1" id="KW-0805">Transcription regulation</keyword>
<organism evidence="5 6">
    <name type="scientific">Treponema berlinense</name>
    <dbReference type="NCBI Taxonomy" id="225004"/>
    <lineage>
        <taxon>Bacteria</taxon>
        <taxon>Pseudomonadati</taxon>
        <taxon>Spirochaetota</taxon>
        <taxon>Spirochaetia</taxon>
        <taxon>Spirochaetales</taxon>
        <taxon>Treponemataceae</taxon>
        <taxon>Treponema</taxon>
    </lineage>
</organism>
<dbReference type="InterPro" id="IPR011711">
    <property type="entry name" value="GntR_C"/>
</dbReference>
<dbReference type="Pfam" id="PF00392">
    <property type="entry name" value="GntR"/>
    <property type="match status" value="1"/>
</dbReference>